<dbReference type="CDD" id="cd07526">
    <property type="entry name" value="HAD_BPGM_like"/>
    <property type="match status" value="1"/>
</dbReference>
<dbReference type="Proteomes" id="UP001597508">
    <property type="component" value="Unassembled WGS sequence"/>
</dbReference>
<protein>
    <submittedName>
        <fullName evidence="5">HAD-IA family hydrolase</fullName>
    </submittedName>
</protein>
<dbReference type="Gene3D" id="1.10.150.240">
    <property type="entry name" value="Putative phosphatase, domain 2"/>
    <property type="match status" value="1"/>
</dbReference>
<evidence type="ECO:0000256" key="4">
    <source>
        <dbReference type="ARBA" id="ARBA00022842"/>
    </source>
</evidence>
<evidence type="ECO:0000313" key="6">
    <source>
        <dbReference type="Proteomes" id="UP001597508"/>
    </source>
</evidence>
<sequence>MRYQCIIFDCDGVLVDSETISNQVVVDLANQHNANITLEYAIKHFAGTSLSFVKEHIEGIIQEELSDDFEKDYRRLSFEKFQTDLQPIKGIPELLNRLTVPFCVASNGPLNKMELNLKLIGVLDHFKGNMFSAYEIEKWKPDPSLFLHAAKTMGFLPSECIVIEDSLSGVKAAKAGNFDVLAYTNEYKKEIFEKEGVPTFSSMDELPELLK</sequence>
<dbReference type="Gene3D" id="3.40.50.1000">
    <property type="entry name" value="HAD superfamily/HAD-like"/>
    <property type="match status" value="1"/>
</dbReference>
<dbReference type="InterPro" id="IPR023198">
    <property type="entry name" value="PGP-like_dom2"/>
</dbReference>
<evidence type="ECO:0000313" key="5">
    <source>
        <dbReference type="EMBL" id="MFD2567683.1"/>
    </source>
</evidence>
<gene>
    <name evidence="5" type="ORF">ACFSRZ_09885</name>
</gene>
<dbReference type="GO" id="GO:0016787">
    <property type="term" value="F:hydrolase activity"/>
    <property type="evidence" value="ECO:0007669"/>
    <property type="project" value="UniProtKB-KW"/>
</dbReference>
<accession>A0ABW5LS67</accession>
<dbReference type="SFLD" id="SFLDS00003">
    <property type="entry name" value="Haloacid_Dehalogenase"/>
    <property type="match status" value="1"/>
</dbReference>
<dbReference type="InterPro" id="IPR023214">
    <property type="entry name" value="HAD_sf"/>
</dbReference>
<dbReference type="EMBL" id="JBHULH010000004">
    <property type="protein sequence ID" value="MFD2567683.1"/>
    <property type="molecule type" value="Genomic_DNA"/>
</dbReference>
<dbReference type="InterPro" id="IPR051600">
    <property type="entry name" value="Beta-PGM-like"/>
</dbReference>
<keyword evidence="6" id="KW-1185">Reference proteome</keyword>
<comment type="cofactor">
    <cofactor evidence="1">
        <name>Mg(2+)</name>
        <dbReference type="ChEBI" id="CHEBI:18420"/>
    </cofactor>
</comment>
<dbReference type="PANTHER" id="PTHR46193">
    <property type="entry name" value="6-PHOSPHOGLUCONATE PHOSPHATASE"/>
    <property type="match status" value="1"/>
</dbReference>
<comment type="similarity">
    <text evidence="2">Belongs to the HAD-like hydrolase superfamily. CbbY/CbbZ/Gph/YieH family.</text>
</comment>
<dbReference type="NCBIfam" id="TIGR01509">
    <property type="entry name" value="HAD-SF-IA-v3"/>
    <property type="match status" value="1"/>
</dbReference>
<evidence type="ECO:0000256" key="2">
    <source>
        <dbReference type="ARBA" id="ARBA00006171"/>
    </source>
</evidence>
<keyword evidence="5" id="KW-0378">Hydrolase</keyword>
<keyword evidence="4" id="KW-0460">Magnesium</keyword>
<proteinExistence type="inferred from homology"/>
<dbReference type="Pfam" id="PF00702">
    <property type="entry name" value="Hydrolase"/>
    <property type="match status" value="1"/>
</dbReference>
<dbReference type="InterPro" id="IPR036412">
    <property type="entry name" value="HAD-like_sf"/>
</dbReference>
<keyword evidence="3" id="KW-0479">Metal-binding</keyword>
<evidence type="ECO:0000256" key="3">
    <source>
        <dbReference type="ARBA" id="ARBA00022723"/>
    </source>
</evidence>
<evidence type="ECO:0000256" key="1">
    <source>
        <dbReference type="ARBA" id="ARBA00001946"/>
    </source>
</evidence>
<name>A0ABW5LS67_9FLAO</name>
<dbReference type="PANTHER" id="PTHR46193:SF10">
    <property type="entry name" value="6-PHOSPHOGLUCONATE PHOSPHATASE"/>
    <property type="match status" value="1"/>
</dbReference>
<comment type="caution">
    <text evidence="5">The sequence shown here is derived from an EMBL/GenBank/DDBJ whole genome shotgun (WGS) entry which is preliminary data.</text>
</comment>
<dbReference type="SFLD" id="SFLDG01129">
    <property type="entry name" value="C1.5:_HAD__Beta-PGM__Phosphata"/>
    <property type="match status" value="1"/>
</dbReference>
<dbReference type="RefSeq" id="WP_379666392.1">
    <property type="nucleotide sequence ID" value="NZ_JBHULH010000004.1"/>
</dbReference>
<dbReference type="SUPFAM" id="SSF56784">
    <property type="entry name" value="HAD-like"/>
    <property type="match status" value="1"/>
</dbReference>
<organism evidence="5 6">
    <name type="scientific">Pseudotenacibaculum haliotis</name>
    <dbReference type="NCBI Taxonomy" id="1862138"/>
    <lineage>
        <taxon>Bacteria</taxon>
        <taxon>Pseudomonadati</taxon>
        <taxon>Bacteroidota</taxon>
        <taxon>Flavobacteriia</taxon>
        <taxon>Flavobacteriales</taxon>
        <taxon>Flavobacteriaceae</taxon>
        <taxon>Pseudotenacibaculum</taxon>
    </lineage>
</organism>
<dbReference type="InterPro" id="IPR006439">
    <property type="entry name" value="HAD-SF_hydro_IA"/>
</dbReference>
<reference evidence="6" key="1">
    <citation type="journal article" date="2019" name="Int. J. Syst. Evol. Microbiol.">
        <title>The Global Catalogue of Microorganisms (GCM) 10K type strain sequencing project: providing services to taxonomists for standard genome sequencing and annotation.</title>
        <authorList>
            <consortium name="The Broad Institute Genomics Platform"/>
            <consortium name="The Broad Institute Genome Sequencing Center for Infectious Disease"/>
            <person name="Wu L."/>
            <person name="Ma J."/>
        </authorList>
    </citation>
    <scope>NUCLEOTIDE SEQUENCE [LARGE SCALE GENOMIC DNA]</scope>
    <source>
        <strain evidence="6">KCTC 52127</strain>
    </source>
</reference>